<sequence length="146" mass="15471">MAGVMNMFSFMTLDLDALSFSCVAPASPVGKYALTTLATPLLAVVAGRTLPPVLTGANCFAPLGRCSCYCLSASLRPYWLLFSATFIPTDVTWPAFSLPVMAEGVSVVVVVVADASLWAQGAGSSEIRPCPSHVHFRPRRSDCARV</sequence>
<organism evidence="2 3">
    <name type="scientific">Symbiodinium necroappetens</name>
    <dbReference type="NCBI Taxonomy" id="1628268"/>
    <lineage>
        <taxon>Eukaryota</taxon>
        <taxon>Sar</taxon>
        <taxon>Alveolata</taxon>
        <taxon>Dinophyceae</taxon>
        <taxon>Suessiales</taxon>
        <taxon>Symbiodiniaceae</taxon>
        <taxon>Symbiodinium</taxon>
    </lineage>
</organism>
<gene>
    <name evidence="2" type="primary">ZNF557</name>
    <name evidence="2" type="ORF">SNEC2469_LOCUS13034</name>
</gene>
<proteinExistence type="predicted"/>
<name>A0A812S7X6_9DINO</name>
<dbReference type="Proteomes" id="UP000601435">
    <property type="component" value="Unassembled WGS sequence"/>
</dbReference>
<feature type="signal peptide" evidence="1">
    <location>
        <begin position="1"/>
        <end position="17"/>
    </location>
</feature>
<evidence type="ECO:0000256" key="1">
    <source>
        <dbReference type="SAM" id="SignalP"/>
    </source>
</evidence>
<keyword evidence="1" id="KW-0732">Signal</keyword>
<protein>
    <submittedName>
        <fullName evidence="2">ZNF557 protein</fullName>
    </submittedName>
</protein>
<evidence type="ECO:0000313" key="3">
    <source>
        <dbReference type="Proteomes" id="UP000601435"/>
    </source>
</evidence>
<accession>A0A812S7X6</accession>
<keyword evidence="3" id="KW-1185">Reference proteome</keyword>
<comment type="caution">
    <text evidence="2">The sequence shown here is derived from an EMBL/GenBank/DDBJ whole genome shotgun (WGS) entry which is preliminary data.</text>
</comment>
<dbReference type="EMBL" id="CAJNJA010020778">
    <property type="protein sequence ID" value="CAE7464698.1"/>
    <property type="molecule type" value="Genomic_DNA"/>
</dbReference>
<evidence type="ECO:0000313" key="2">
    <source>
        <dbReference type="EMBL" id="CAE7464698.1"/>
    </source>
</evidence>
<reference evidence="2" key="1">
    <citation type="submission" date="2021-02" db="EMBL/GenBank/DDBJ databases">
        <authorList>
            <person name="Dougan E. K."/>
            <person name="Rhodes N."/>
            <person name="Thang M."/>
            <person name="Chan C."/>
        </authorList>
    </citation>
    <scope>NUCLEOTIDE SEQUENCE</scope>
</reference>
<feature type="chain" id="PRO_5032815367" evidence="1">
    <location>
        <begin position="18"/>
        <end position="146"/>
    </location>
</feature>
<dbReference type="AlphaFoldDB" id="A0A812S7X6"/>